<dbReference type="HAMAP" id="MF_00164">
    <property type="entry name" value="GlmS"/>
    <property type="match status" value="1"/>
</dbReference>
<comment type="subcellular location">
    <subcellularLocation>
        <location evidence="2 10">Cytoplasm</location>
    </subcellularLocation>
</comment>
<dbReference type="CDD" id="cd00714">
    <property type="entry name" value="GFAT"/>
    <property type="match status" value="1"/>
</dbReference>
<evidence type="ECO:0000256" key="2">
    <source>
        <dbReference type="ARBA" id="ARBA00004496"/>
    </source>
</evidence>
<dbReference type="InterPro" id="IPR035490">
    <property type="entry name" value="GlmS/FrlB_SIS"/>
</dbReference>
<dbReference type="Proteomes" id="UP000295707">
    <property type="component" value="Unassembled WGS sequence"/>
</dbReference>
<keyword evidence="6 10" id="KW-0032">Aminotransferase</keyword>
<dbReference type="CDD" id="cd05008">
    <property type="entry name" value="SIS_GlmS_GlmD_1"/>
    <property type="match status" value="1"/>
</dbReference>
<dbReference type="FunFam" id="3.60.20.10:FF:000006">
    <property type="entry name" value="Glutamine--fructose-6-phosphate aminotransferase [isomerizing]"/>
    <property type="match status" value="1"/>
</dbReference>
<feature type="initiator methionine" description="Removed" evidence="10">
    <location>
        <position position="1"/>
    </location>
</feature>
<dbReference type="PROSITE" id="PS51464">
    <property type="entry name" value="SIS"/>
    <property type="match status" value="2"/>
</dbReference>
<name>A0A4R1H5C9_9GAMM</name>
<dbReference type="GO" id="GO:0005829">
    <property type="term" value="C:cytosol"/>
    <property type="evidence" value="ECO:0007669"/>
    <property type="project" value="TreeGrafter"/>
</dbReference>
<dbReference type="SUPFAM" id="SSF53697">
    <property type="entry name" value="SIS domain"/>
    <property type="match status" value="1"/>
</dbReference>
<keyword evidence="7 10" id="KW-0808">Transferase</keyword>
<reference evidence="13 14" key="1">
    <citation type="submission" date="2019-03" db="EMBL/GenBank/DDBJ databases">
        <title>Genomic Encyclopedia of Type Strains, Phase IV (KMG-IV): sequencing the most valuable type-strain genomes for metagenomic binning, comparative biology and taxonomic classification.</title>
        <authorList>
            <person name="Goeker M."/>
        </authorList>
    </citation>
    <scope>NUCLEOTIDE SEQUENCE [LARGE SCALE GENOMIC DNA]</scope>
    <source>
        <strain evidence="13 14">DSM 19610</strain>
    </source>
</reference>
<dbReference type="GO" id="GO:0097367">
    <property type="term" value="F:carbohydrate derivative binding"/>
    <property type="evidence" value="ECO:0007669"/>
    <property type="project" value="InterPro"/>
</dbReference>
<dbReference type="NCBIfam" id="NF001484">
    <property type="entry name" value="PRK00331.1"/>
    <property type="match status" value="1"/>
</dbReference>
<evidence type="ECO:0000256" key="10">
    <source>
        <dbReference type="HAMAP-Rule" id="MF_00164"/>
    </source>
</evidence>
<feature type="active site" description="Nucleophile; for GATase activity" evidence="10">
    <location>
        <position position="2"/>
    </location>
</feature>
<keyword evidence="9" id="KW-0315">Glutamine amidotransferase</keyword>
<keyword evidence="8" id="KW-0677">Repeat</keyword>
<evidence type="ECO:0000259" key="12">
    <source>
        <dbReference type="PROSITE" id="PS51464"/>
    </source>
</evidence>
<comment type="catalytic activity">
    <reaction evidence="1 10">
        <text>D-fructose 6-phosphate + L-glutamine = D-glucosamine 6-phosphate + L-glutamate</text>
        <dbReference type="Rhea" id="RHEA:13237"/>
        <dbReference type="ChEBI" id="CHEBI:29985"/>
        <dbReference type="ChEBI" id="CHEBI:58359"/>
        <dbReference type="ChEBI" id="CHEBI:58725"/>
        <dbReference type="ChEBI" id="CHEBI:61527"/>
        <dbReference type="EC" id="2.6.1.16"/>
    </reaction>
</comment>
<keyword evidence="14" id="KW-1185">Reference proteome</keyword>
<dbReference type="Gene3D" id="3.60.20.10">
    <property type="entry name" value="Glutamine Phosphoribosylpyrophosphate, subunit 1, domain 1"/>
    <property type="match status" value="1"/>
</dbReference>
<dbReference type="AlphaFoldDB" id="A0A4R1H5C9"/>
<protein>
    <recommendedName>
        <fullName evidence="4 10">Glutamine--fructose-6-phosphate aminotransferase [isomerizing]</fullName>
        <ecNumber evidence="3 10">2.6.1.16</ecNumber>
    </recommendedName>
    <alternativeName>
        <fullName evidence="10">D-fructose-6-phosphate amidotransferase</fullName>
    </alternativeName>
    <alternativeName>
        <fullName evidence="10">GFAT</fullName>
    </alternativeName>
    <alternativeName>
        <fullName evidence="10">Glucosamine-6-phosphate synthase</fullName>
    </alternativeName>
    <alternativeName>
        <fullName evidence="10">Hexosephosphate aminotransferase</fullName>
    </alternativeName>
    <alternativeName>
        <fullName evidence="10">L-glutamine--D-fructose-6-phosphate amidotransferase</fullName>
    </alternativeName>
</protein>
<dbReference type="SUPFAM" id="SSF56235">
    <property type="entry name" value="N-terminal nucleophile aminohydrolases (Ntn hydrolases)"/>
    <property type="match status" value="1"/>
</dbReference>
<dbReference type="GO" id="GO:0005975">
    <property type="term" value="P:carbohydrate metabolic process"/>
    <property type="evidence" value="ECO:0007669"/>
    <property type="project" value="UniProtKB-UniRule"/>
</dbReference>
<dbReference type="InterPro" id="IPR047084">
    <property type="entry name" value="GFAT_N"/>
</dbReference>
<evidence type="ECO:0000313" key="13">
    <source>
        <dbReference type="EMBL" id="TCK16924.1"/>
    </source>
</evidence>
<dbReference type="InterPro" id="IPR029055">
    <property type="entry name" value="Ntn_hydrolases_N"/>
</dbReference>
<evidence type="ECO:0000313" key="14">
    <source>
        <dbReference type="Proteomes" id="UP000295707"/>
    </source>
</evidence>
<evidence type="ECO:0000256" key="8">
    <source>
        <dbReference type="ARBA" id="ARBA00022737"/>
    </source>
</evidence>
<comment type="function">
    <text evidence="10">Catalyzes the first step in hexosamine metabolism, converting fructose-6P into glucosamine-6P using glutamine as a nitrogen source.</text>
</comment>
<dbReference type="GO" id="GO:0006002">
    <property type="term" value="P:fructose 6-phosphate metabolic process"/>
    <property type="evidence" value="ECO:0007669"/>
    <property type="project" value="TreeGrafter"/>
</dbReference>
<dbReference type="OrthoDB" id="9761808at2"/>
<feature type="domain" description="Glutamine amidotransferase type-2" evidence="11">
    <location>
        <begin position="2"/>
        <end position="219"/>
    </location>
</feature>
<dbReference type="CDD" id="cd05009">
    <property type="entry name" value="SIS_GlmS_GlmD_2"/>
    <property type="match status" value="1"/>
</dbReference>
<evidence type="ECO:0000256" key="5">
    <source>
        <dbReference type="ARBA" id="ARBA00022490"/>
    </source>
</evidence>
<gene>
    <name evidence="10" type="primary">glmS</name>
    <name evidence="13" type="ORF">DFR30_0143</name>
</gene>
<feature type="domain" description="SIS" evidence="12">
    <location>
        <begin position="287"/>
        <end position="427"/>
    </location>
</feature>
<evidence type="ECO:0000256" key="4">
    <source>
        <dbReference type="ARBA" id="ARBA00016090"/>
    </source>
</evidence>
<comment type="caution">
    <text evidence="13">The sequence shown here is derived from an EMBL/GenBank/DDBJ whole genome shotgun (WGS) entry which is preliminary data.</text>
</comment>
<dbReference type="EMBL" id="SMFX01000001">
    <property type="protein sequence ID" value="TCK16924.1"/>
    <property type="molecule type" value="Genomic_DNA"/>
</dbReference>
<dbReference type="EC" id="2.6.1.16" evidence="3 10"/>
<dbReference type="Pfam" id="PF01380">
    <property type="entry name" value="SIS"/>
    <property type="match status" value="2"/>
</dbReference>
<evidence type="ECO:0000256" key="1">
    <source>
        <dbReference type="ARBA" id="ARBA00001031"/>
    </source>
</evidence>
<dbReference type="PANTHER" id="PTHR10937">
    <property type="entry name" value="GLUCOSAMINE--FRUCTOSE-6-PHOSPHATE AMINOTRANSFERASE, ISOMERIZING"/>
    <property type="match status" value="1"/>
</dbReference>
<comment type="subunit">
    <text evidence="10">Homodimer.</text>
</comment>
<proteinExistence type="inferred from homology"/>
<accession>A0A4R1H5C9</accession>
<evidence type="ECO:0000259" key="11">
    <source>
        <dbReference type="PROSITE" id="PS51278"/>
    </source>
</evidence>
<dbReference type="InterPro" id="IPR046348">
    <property type="entry name" value="SIS_dom_sf"/>
</dbReference>
<feature type="domain" description="SIS" evidence="12">
    <location>
        <begin position="459"/>
        <end position="600"/>
    </location>
</feature>
<dbReference type="InterPro" id="IPR017932">
    <property type="entry name" value="GATase_2_dom"/>
</dbReference>
<dbReference type="GO" id="GO:0004360">
    <property type="term" value="F:glutamine-fructose-6-phosphate transaminase (isomerizing) activity"/>
    <property type="evidence" value="ECO:0007669"/>
    <property type="project" value="UniProtKB-UniRule"/>
</dbReference>
<dbReference type="FunFam" id="3.40.50.10490:FF:000001">
    <property type="entry name" value="Glutamine--fructose-6-phosphate aminotransferase [isomerizing]"/>
    <property type="match status" value="1"/>
</dbReference>
<dbReference type="GO" id="GO:0006487">
    <property type="term" value="P:protein N-linked glycosylation"/>
    <property type="evidence" value="ECO:0007669"/>
    <property type="project" value="TreeGrafter"/>
</dbReference>
<evidence type="ECO:0000256" key="6">
    <source>
        <dbReference type="ARBA" id="ARBA00022576"/>
    </source>
</evidence>
<keyword evidence="5 10" id="KW-0963">Cytoplasm</keyword>
<organism evidence="13 14">
    <name type="scientific">Thiogranum longum</name>
    <dbReference type="NCBI Taxonomy" id="1537524"/>
    <lineage>
        <taxon>Bacteria</taxon>
        <taxon>Pseudomonadati</taxon>
        <taxon>Pseudomonadota</taxon>
        <taxon>Gammaproteobacteria</taxon>
        <taxon>Chromatiales</taxon>
        <taxon>Ectothiorhodospiraceae</taxon>
        <taxon>Thiogranum</taxon>
    </lineage>
</organism>
<evidence type="ECO:0000256" key="3">
    <source>
        <dbReference type="ARBA" id="ARBA00012916"/>
    </source>
</evidence>
<evidence type="ECO:0000256" key="9">
    <source>
        <dbReference type="ARBA" id="ARBA00022962"/>
    </source>
</evidence>
<dbReference type="InterPro" id="IPR035466">
    <property type="entry name" value="GlmS/AgaS_SIS"/>
</dbReference>
<dbReference type="GO" id="GO:0006047">
    <property type="term" value="P:UDP-N-acetylglucosamine metabolic process"/>
    <property type="evidence" value="ECO:0007669"/>
    <property type="project" value="TreeGrafter"/>
</dbReference>
<sequence>MCGIVGAIAQREVTPILLEGLRRLEYRGYDSAGLAVLNRKAELERLRTTGKVAELAQALAATPVSGMIGIAHTRWATHGKPSESNAHPHVCENQAAVVHNGIIENFEALRSSQKAQGYTFTSDTDTEVIVHQVHRHLDKGDDLLGAVQNACKELEGAYALGVISIDEPGRLIAARRGSPLVIGVGIGEYFIASDVAALLPVTQRFVFLEEGDIADITANGVTIFDAYGNKVERKETLSELSADAVERGEYRHYMLKEIFEQPRAIADTLEGRLYQGRVLEVAFGAAAAEVFDKVQGVHIIACGTSFHAGLIARHWMESLAGIPCSVEVASEFRYRKPVVRNSSLIVTISQSGETADTLAGLKEAKRLGFGQSLTICNVPESSLTRESDLVLMTRAGPEIGVASTKAFTTQLVALMLLTIVLGRRFALNDEMESQLVKQLMHLPKEIEGVLGLDDKIQTLAERFADKHNALFLGRGAQYPVAMEGALKLKEISYIHAEAYPAGELKHGPLALVDASMPVVVVAPNNELLEKLKSNLQEVGARGGEMLVFADEDAGMSSDESTTVLPVAPTDDCVAPIVFTVPLQLLAYHVAVLKGTDVDQPRNLAKSVTVE</sequence>
<evidence type="ECO:0000256" key="7">
    <source>
        <dbReference type="ARBA" id="ARBA00022679"/>
    </source>
</evidence>
<dbReference type="InterPro" id="IPR001347">
    <property type="entry name" value="SIS_dom"/>
</dbReference>
<dbReference type="NCBIfam" id="TIGR01135">
    <property type="entry name" value="glmS"/>
    <property type="match status" value="1"/>
</dbReference>
<dbReference type="InterPro" id="IPR005855">
    <property type="entry name" value="GFAT"/>
</dbReference>
<dbReference type="Gene3D" id="3.40.50.10490">
    <property type="entry name" value="Glucose-6-phosphate isomerase like protein, domain 1"/>
    <property type="match status" value="2"/>
</dbReference>
<dbReference type="PANTHER" id="PTHR10937:SF0">
    <property type="entry name" value="GLUTAMINE--FRUCTOSE-6-PHOSPHATE TRANSAMINASE (ISOMERIZING)"/>
    <property type="match status" value="1"/>
</dbReference>
<dbReference type="Pfam" id="PF13522">
    <property type="entry name" value="GATase_6"/>
    <property type="match status" value="1"/>
</dbReference>
<feature type="active site" description="For Fru-6P isomerization activity" evidence="10">
    <location>
        <position position="605"/>
    </location>
</feature>
<dbReference type="RefSeq" id="WP_132970852.1">
    <property type="nucleotide sequence ID" value="NZ_SMFX01000001.1"/>
</dbReference>
<dbReference type="PROSITE" id="PS51278">
    <property type="entry name" value="GATASE_TYPE_2"/>
    <property type="match status" value="1"/>
</dbReference>